<feature type="disulfide bond" evidence="8">
    <location>
        <begin position="70"/>
        <end position="300"/>
    </location>
</feature>
<keyword evidence="3 10" id="KW-0732">Signal</keyword>
<evidence type="ECO:0000256" key="7">
    <source>
        <dbReference type="ARBA" id="ARBA00023049"/>
    </source>
</evidence>
<keyword evidence="6" id="KW-0862">Zinc</keyword>
<dbReference type="GO" id="GO:0008237">
    <property type="term" value="F:metallopeptidase activity"/>
    <property type="evidence" value="ECO:0007669"/>
    <property type="project" value="UniProtKB-KW"/>
</dbReference>
<reference evidence="11 12" key="1">
    <citation type="submission" date="2018-10" db="EMBL/GenBank/DDBJ databases">
        <authorList>
            <person name="Jung H.S."/>
            <person name="Jeon C.O."/>
        </authorList>
    </citation>
    <scope>NUCLEOTIDE SEQUENCE [LARGE SCALE GENOMIC DNA]</scope>
    <source>
        <strain evidence="11 12">MA-7-27</strain>
    </source>
</reference>
<dbReference type="Pfam" id="PF03411">
    <property type="entry name" value="Peptidase_M74"/>
    <property type="match status" value="1"/>
</dbReference>
<keyword evidence="4" id="KW-0574">Periplasm</keyword>
<organism evidence="11 12">
    <name type="scientific">Rhodophyticola porphyridii</name>
    <dbReference type="NCBI Taxonomy" id="1852017"/>
    <lineage>
        <taxon>Bacteria</taxon>
        <taxon>Pseudomonadati</taxon>
        <taxon>Pseudomonadota</taxon>
        <taxon>Alphaproteobacteria</taxon>
        <taxon>Rhodobacterales</taxon>
        <taxon>Roseobacteraceae</taxon>
        <taxon>Rhodophyticola</taxon>
    </lineage>
</organism>
<evidence type="ECO:0000313" key="12">
    <source>
        <dbReference type="Proteomes" id="UP000281343"/>
    </source>
</evidence>
<dbReference type="GO" id="GO:0030288">
    <property type="term" value="C:outer membrane-bounded periplasmic space"/>
    <property type="evidence" value="ECO:0007669"/>
    <property type="project" value="InterPro"/>
</dbReference>
<feature type="disulfide bond" evidence="8">
    <location>
        <begin position="243"/>
        <end position="250"/>
    </location>
</feature>
<dbReference type="OrthoDB" id="1467367at2"/>
<keyword evidence="7" id="KW-0482">Metalloprotease</keyword>
<evidence type="ECO:0000256" key="3">
    <source>
        <dbReference type="ARBA" id="ARBA00022729"/>
    </source>
</evidence>
<evidence type="ECO:0000256" key="5">
    <source>
        <dbReference type="ARBA" id="ARBA00022801"/>
    </source>
</evidence>
<feature type="signal peptide" evidence="10">
    <location>
        <begin position="1"/>
        <end position="22"/>
    </location>
</feature>
<dbReference type="Proteomes" id="UP000281343">
    <property type="component" value="Unassembled WGS sequence"/>
</dbReference>
<accession>A0A3L9Y3S7</accession>
<keyword evidence="1" id="KW-0645">Protease</keyword>
<feature type="chain" id="PRO_5018299884" evidence="10">
    <location>
        <begin position="23"/>
        <end position="306"/>
    </location>
</feature>
<name>A0A3L9Y3S7_9RHOB</name>
<dbReference type="NCBIfam" id="NF006947">
    <property type="entry name" value="PRK09429.1"/>
    <property type="match status" value="1"/>
</dbReference>
<evidence type="ECO:0000256" key="10">
    <source>
        <dbReference type="SAM" id="SignalP"/>
    </source>
</evidence>
<dbReference type="PROSITE" id="PS51257">
    <property type="entry name" value="PROKAR_LIPOPROTEIN"/>
    <property type="match status" value="1"/>
</dbReference>
<dbReference type="PIRSF" id="PIRSF018455">
    <property type="entry name" value="MepA"/>
    <property type="match status" value="1"/>
</dbReference>
<dbReference type="InterPro" id="IPR005073">
    <property type="entry name" value="Peptidase_M74"/>
</dbReference>
<evidence type="ECO:0000256" key="6">
    <source>
        <dbReference type="ARBA" id="ARBA00022833"/>
    </source>
</evidence>
<feature type="compositionally biased region" description="Pro residues" evidence="9">
    <location>
        <begin position="274"/>
        <end position="286"/>
    </location>
</feature>
<dbReference type="EMBL" id="RCNT01000001">
    <property type="protein sequence ID" value="RMA43454.1"/>
    <property type="molecule type" value="Genomic_DNA"/>
</dbReference>
<evidence type="ECO:0000313" key="11">
    <source>
        <dbReference type="EMBL" id="RMA43454.1"/>
    </source>
</evidence>
<protein>
    <submittedName>
        <fullName evidence="11">Penicillin-insensitive murein endopeptidase</fullName>
    </submittedName>
</protein>
<sequence length="306" mass="33648">MIRTRPVLAALGLAVLAACNGAGPDRGPAAPAMPPLDVTQSRQEARQLFGAESVSYPGPPAAFGGYARGCVGGAEQLPETGPTWQAMRLNRNRNWALPVTLDYVQDLSREVARTTSWNGIYVGDMSQPRGGPMLTGHRSHQSGLDIDIWMRPATNLNLTRAERETLSSISMRRANGAYVNDSWTEDHWRVLRAAASDPRVARIFVFPGAKVWMCDNETGDRSYLRNIRPWWGHHYHFHVRLSCPPGMPACEDQAAPPPGDGCDQAREWVQNILNPPPPDPNAPPLQPRRELTLGDLPRQCAAILSP</sequence>
<proteinExistence type="predicted"/>
<keyword evidence="12" id="KW-1185">Reference proteome</keyword>
<dbReference type="GO" id="GO:0006508">
    <property type="term" value="P:proteolysis"/>
    <property type="evidence" value="ECO:0007669"/>
    <property type="project" value="UniProtKB-KW"/>
</dbReference>
<feature type="disulfide bond" evidence="8">
    <location>
        <begin position="214"/>
        <end position="262"/>
    </location>
</feature>
<dbReference type="SUPFAM" id="SSF55166">
    <property type="entry name" value="Hedgehog/DD-peptidase"/>
    <property type="match status" value="1"/>
</dbReference>
<evidence type="ECO:0000256" key="8">
    <source>
        <dbReference type="PIRSR" id="PIRSR018455-2"/>
    </source>
</evidence>
<gene>
    <name evidence="11" type="ORF">D9R08_00430</name>
</gene>
<keyword evidence="8" id="KW-1015">Disulfide bond</keyword>
<dbReference type="RefSeq" id="WP_121896047.1">
    <property type="nucleotide sequence ID" value="NZ_RCNT01000001.1"/>
</dbReference>
<evidence type="ECO:0000256" key="9">
    <source>
        <dbReference type="SAM" id="MobiDB-lite"/>
    </source>
</evidence>
<keyword evidence="5" id="KW-0378">Hydrolase</keyword>
<keyword evidence="2" id="KW-0479">Metal-binding</keyword>
<dbReference type="InterPro" id="IPR009045">
    <property type="entry name" value="Zn_M74/Hedgehog-like"/>
</dbReference>
<comment type="caution">
    <text evidence="11">The sequence shown here is derived from an EMBL/GenBank/DDBJ whole genome shotgun (WGS) entry which is preliminary data.</text>
</comment>
<dbReference type="GO" id="GO:0046872">
    <property type="term" value="F:metal ion binding"/>
    <property type="evidence" value="ECO:0007669"/>
    <property type="project" value="UniProtKB-KW"/>
</dbReference>
<feature type="region of interest" description="Disordered" evidence="9">
    <location>
        <begin position="270"/>
        <end position="291"/>
    </location>
</feature>
<evidence type="ECO:0000256" key="1">
    <source>
        <dbReference type="ARBA" id="ARBA00022670"/>
    </source>
</evidence>
<dbReference type="Gene3D" id="3.30.1380.10">
    <property type="match status" value="1"/>
</dbReference>
<dbReference type="AlphaFoldDB" id="A0A3L9Y3S7"/>
<evidence type="ECO:0000256" key="4">
    <source>
        <dbReference type="ARBA" id="ARBA00022764"/>
    </source>
</evidence>
<evidence type="ECO:0000256" key="2">
    <source>
        <dbReference type="ARBA" id="ARBA00022723"/>
    </source>
</evidence>
<dbReference type="GO" id="GO:0004252">
    <property type="term" value="F:serine-type endopeptidase activity"/>
    <property type="evidence" value="ECO:0007669"/>
    <property type="project" value="InterPro"/>
</dbReference>